<accession>X1S8A7</accession>
<reference evidence="1" key="1">
    <citation type="journal article" date="2014" name="Front. Microbiol.">
        <title>High frequency of phylogenetically diverse reductive dehalogenase-homologous genes in deep subseafloor sedimentary metagenomes.</title>
        <authorList>
            <person name="Kawai M."/>
            <person name="Futagami T."/>
            <person name="Toyoda A."/>
            <person name="Takaki Y."/>
            <person name="Nishi S."/>
            <person name="Hori S."/>
            <person name="Arai W."/>
            <person name="Tsubouchi T."/>
            <person name="Morono Y."/>
            <person name="Uchiyama I."/>
            <person name="Ito T."/>
            <person name="Fujiyama A."/>
            <person name="Inagaki F."/>
            <person name="Takami H."/>
        </authorList>
    </citation>
    <scope>NUCLEOTIDE SEQUENCE</scope>
    <source>
        <strain evidence="1">Expedition CK06-06</strain>
    </source>
</reference>
<sequence>GKDIMIINSYSFGSIAIDGKVYRSDVIILPDKINSRWWRKSGHLLSDEDIGEILKYKPEMLIIGTGTSGLMMVDQKVKDKLNSLGIRFIIKKTAEAVEEYNKLEKKNRVVCAFHLTC</sequence>
<dbReference type="Pfam" id="PF04430">
    <property type="entry name" value="DUF498"/>
    <property type="match status" value="1"/>
</dbReference>
<organism evidence="1">
    <name type="scientific">marine sediment metagenome</name>
    <dbReference type="NCBI Taxonomy" id="412755"/>
    <lineage>
        <taxon>unclassified sequences</taxon>
        <taxon>metagenomes</taxon>
        <taxon>ecological metagenomes</taxon>
    </lineage>
</organism>
<proteinExistence type="predicted"/>
<dbReference type="InterPro" id="IPR007523">
    <property type="entry name" value="NDUFAF3/AAMDC"/>
</dbReference>
<dbReference type="PANTHER" id="PTHR15811:SF5">
    <property type="entry name" value="MTH938 DOMAIN-CONTAINING PROTEIN"/>
    <property type="match status" value="1"/>
</dbReference>
<name>X1S8A7_9ZZZZ</name>
<comment type="caution">
    <text evidence="1">The sequence shown here is derived from an EMBL/GenBank/DDBJ whole genome shotgun (WGS) entry which is preliminary data.</text>
</comment>
<dbReference type="AlphaFoldDB" id="X1S8A7"/>
<protein>
    <submittedName>
        <fullName evidence="1">Uncharacterized protein</fullName>
    </submittedName>
</protein>
<dbReference type="Gene3D" id="3.40.1230.10">
    <property type="entry name" value="MTH938-like"/>
    <property type="match status" value="1"/>
</dbReference>
<feature type="non-terminal residue" evidence="1">
    <location>
        <position position="1"/>
    </location>
</feature>
<dbReference type="InterPro" id="IPR036748">
    <property type="entry name" value="MTH938-like_sf"/>
</dbReference>
<dbReference type="GO" id="GO:0005737">
    <property type="term" value="C:cytoplasm"/>
    <property type="evidence" value="ECO:0007669"/>
    <property type="project" value="TreeGrafter"/>
</dbReference>
<evidence type="ECO:0000313" key="1">
    <source>
        <dbReference type="EMBL" id="GAI71665.1"/>
    </source>
</evidence>
<dbReference type="PANTHER" id="PTHR15811">
    <property type="entry name" value="MTH938 DOMAIN-CONTAINING PROTEIN"/>
    <property type="match status" value="1"/>
</dbReference>
<gene>
    <name evidence="1" type="ORF">S12H4_03558</name>
</gene>
<dbReference type="SUPFAM" id="SSF64076">
    <property type="entry name" value="MTH938-like"/>
    <property type="match status" value="1"/>
</dbReference>
<dbReference type="EMBL" id="BARW01001012">
    <property type="protein sequence ID" value="GAI71665.1"/>
    <property type="molecule type" value="Genomic_DNA"/>
</dbReference>